<evidence type="ECO:0000256" key="2">
    <source>
        <dbReference type="ARBA" id="ARBA00022857"/>
    </source>
</evidence>
<dbReference type="EnsemblPlants" id="Solyc01g094237.1.1">
    <property type="protein sequence ID" value="Solyc01g094237.1.1"/>
    <property type="gene ID" value="Solyc01g094237.1"/>
</dbReference>
<evidence type="ECO:0000313" key="5">
    <source>
        <dbReference type="Proteomes" id="UP000004994"/>
    </source>
</evidence>
<dbReference type="AlphaFoldDB" id="A0A3Q7EKT2"/>
<dbReference type="STRING" id="4081.A0A3Q7EKT2"/>
<dbReference type="InterPro" id="IPR002347">
    <property type="entry name" value="SDR_fam"/>
</dbReference>
<dbReference type="InterPro" id="IPR036291">
    <property type="entry name" value="NAD(P)-bd_dom_sf"/>
</dbReference>
<dbReference type="Pfam" id="PF13561">
    <property type="entry name" value="adh_short_C2"/>
    <property type="match status" value="3"/>
</dbReference>
<dbReference type="Proteomes" id="UP000004994">
    <property type="component" value="Chromosome 1"/>
</dbReference>
<dbReference type="InParanoid" id="A0A3Q7EKT2"/>
<dbReference type="PRINTS" id="PR00081">
    <property type="entry name" value="GDHRDH"/>
</dbReference>
<evidence type="ECO:0000313" key="4">
    <source>
        <dbReference type="EnsemblPlants" id="Solyc01g094237.1.1"/>
    </source>
</evidence>
<dbReference type="PANTHER" id="PTHR43490:SF66">
    <property type="entry name" value="(+)-NEOMENTHOL DEHYDROGENASE-LIKE"/>
    <property type="match status" value="1"/>
</dbReference>
<dbReference type="PANTHER" id="PTHR43490">
    <property type="entry name" value="(+)-NEOMENTHOL DEHYDROGENASE"/>
    <property type="match status" value="1"/>
</dbReference>
<dbReference type="Pfam" id="PF00106">
    <property type="entry name" value="adh_short"/>
    <property type="match status" value="4"/>
</dbReference>
<keyword evidence="5" id="KW-1185">Reference proteome</keyword>
<dbReference type="PRINTS" id="PR00080">
    <property type="entry name" value="SDRFAMILY"/>
</dbReference>
<keyword evidence="3" id="KW-0560">Oxidoreductase</keyword>
<evidence type="ECO:0000256" key="3">
    <source>
        <dbReference type="ARBA" id="ARBA00023002"/>
    </source>
</evidence>
<dbReference type="InterPro" id="IPR045313">
    <property type="entry name" value="CBR1-like"/>
</dbReference>
<dbReference type="CDD" id="cd05324">
    <property type="entry name" value="carb_red_PTCR-like_SDR_c"/>
    <property type="match status" value="1"/>
</dbReference>
<keyword evidence="2" id="KW-0521">NADP</keyword>
<reference evidence="4" key="2">
    <citation type="submission" date="2019-01" db="UniProtKB">
        <authorList>
            <consortium name="EnsemblPlants"/>
        </authorList>
    </citation>
    <scope>IDENTIFICATION</scope>
    <source>
        <strain evidence="4">cv. Heinz 1706</strain>
    </source>
</reference>
<organism evidence="4">
    <name type="scientific">Solanum lycopersicum</name>
    <name type="common">Tomato</name>
    <name type="synonym">Lycopersicon esculentum</name>
    <dbReference type="NCBI Taxonomy" id="4081"/>
    <lineage>
        <taxon>Eukaryota</taxon>
        <taxon>Viridiplantae</taxon>
        <taxon>Streptophyta</taxon>
        <taxon>Embryophyta</taxon>
        <taxon>Tracheophyta</taxon>
        <taxon>Spermatophyta</taxon>
        <taxon>Magnoliopsida</taxon>
        <taxon>eudicotyledons</taxon>
        <taxon>Gunneridae</taxon>
        <taxon>Pentapetalae</taxon>
        <taxon>asterids</taxon>
        <taxon>lamiids</taxon>
        <taxon>Solanales</taxon>
        <taxon>Solanaceae</taxon>
        <taxon>Solanoideae</taxon>
        <taxon>Solaneae</taxon>
        <taxon>Solanum</taxon>
        <taxon>Solanum subgen. Lycopersicon</taxon>
    </lineage>
</organism>
<accession>A0A3Q7EKT2</accession>
<reference evidence="4" key="1">
    <citation type="journal article" date="2012" name="Nature">
        <title>The tomato genome sequence provides insights into fleshy fruit evolution.</title>
        <authorList>
            <consortium name="Tomato Genome Consortium"/>
        </authorList>
    </citation>
    <scope>NUCLEOTIDE SEQUENCE [LARGE SCALE GENOMIC DNA]</scope>
    <source>
        <strain evidence="4">cv. Heinz 1706</strain>
    </source>
</reference>
<name>A0A3Q7EKT2_SOLLC</name>
<comment type="similarity">
    <text evidence="1">Belongs to the short-chain dehydrogenases/reductases (SDR) family.</text>
</comment>
<dbReference type="OMA" id="VESKGWP"/>
<dbReference type="PaxDb" id="4081-Solyc01g094270.2.1"/>
<dbReference type="GO" id="GO:0016616">
    <property type="term" value="F:oxidoreductase activity, acting on the CH-OH group of donors, NAD or NADP as acceptor"/>
    <property type="evidence" value="ECO:0007669"/>
    <property type="project" value="InterPro"/>
</dbReference>
<dbReference type="Gramene" id="Solyc01g094237.1.1">
    <property type="protein sequence ID" value="Solyc01g094237.1.1"/>
    <property type="gene ID" value="Solyc01g094237.1"/>
</dbReference>
<dbReference type="Gene3D" id="3.40.50.720">
    <property type="entry name" value="NAD(P)-binding Rossmann-like Domain"/>
    <property type="match status" value="4"/>
</dbReference>
<protein>
    <submittedName>
        <fullName evidence="4">Uncharacterized protein</fullName>
    </submittedName>
</protein>
<sequence length="1246" mass="138633">MVLVALKTNPIHCWTKNILSIMAEKITSLQSTRYAVVTGGNKGIGYETCKQLASNGVVVVLTSRDEKRGIEAMERLKKELDITDQILFHQLDVMDTLSISSLVNFINTKFGRLDILKSIEGIATNYELTKQCVETNYYGAKRMIEAFAPLLQLSNSPRIVNVASSLGKLKLLCNEWAKNVLSDAKSLTEERIEQVLNEFLKDFRENSVESKGWPTYFAAYKVSKASLIAYTRVLGSKYPNFRVNSVCPGYCGTDMTAYTGSLTAEEVVTGGNKGIGYETCKQLASKGLVVVLTSRDEKRGIEAIERLKKELNITNNNDHILFHQLDVMDPASISSLVNNAGVSGLMVEGNLVILKNLIEGDFETISTENQVEDESVVEKSIEGIVTNYELTKQCIETNFYGAKRMSEAFIPLLQLSNSPTIVNVASFLGKLKLLCNEWAKKVLSDAKSLTEERIEQVLNEFLKDFIENSVESKGWPTYFAAYKVSKASLIAYTRVLGSKYPNFRVNSVCPGYCGTDMTAYTGSLTAEEGAESLVKLALLPNDGPSGLFFYRKDVTSYAVVTGGNKGIGYETCKQLASKGLVVVLTSRDEKRGIEAIERLKKELNITNNNDHILFHQLDVMDPASISSLVNNAGVGGLMVEGNLVILKNLIEGDFETISTENEVEDESVVEKSIEGIVTNYELTKQCIETNFYGAKRMSEAFIPLLQLSNSPTIVNVASFLGKLKLLCNEWAKKVLSDAKSLTEERIEQVLNEFLKDFIENSVESKGWPTYFAAYKVSKASLIAYTRVLGSKYPNFRVNSVCPGYCGTDMTAYTGSLTAEEGAESLVKLALLPNDGPSGLFFYRKDQRAFVNARNDTKNRFKTKNYFLHSFYVFDVVTRSSNVSSIYKIYIVSVENIIVSMYAVVSGGNKGLGYETCKQLASKGVVVVLTSRDEKRGIEAIERLKKESNFTNDQVLFHQLDIMDPASISSLVDFINTKFGRLDILINNAGIGGLMVEGDVLVLKEIIEGDLFTVSTENGEDGGTMKSYPEITTNYELTKQCVETNYYGAKRTIEAFAPLLQLSNSPRIVNVASFLGKLKLLRNEWAKKVLSDAKSLTEDKVEQVLNEFLKDFTENAIESKGWPTNFTAYRVSKAALIAYTRILATKYPNFRVNSVCPGYCKTDVNANTGNLTAEEGAESFVKLALLPNDGPSGLFFYRQELLIYYYFIMDDKLINSTNTIDSVSNTFFNWSIFHEWSLKLMNVRPLY</sequence>
<dbReference type="SUPFAM" id="SSF51735">
    <property type="entry name" value="NAD(P)-binding Rossmann-fold domains"/>
    <property type="match status" value="4"/>
</dbReference>
<evidence type="ECO:0000256" key="1">
    <source>
        <dbReference type="ARBA" id="ARBA00006484"/>
    </source>
</evidence>
<proteinExistence type="inferred from homology"/>